<name>A0ABQ6JNX5_9ACTN</name>
<reference evidence="2" key="1">
    <citation type="journal article" date="2019" name="Int. J. Syst. Evol. Microbiol.">
        <title>The Global Catalogue of Microorganisms (GCM) 10K type strain sequencing project: providing services to taxonomists for standard genome sequencing and annotation.</title>
        <authorList>
            <consortium name="The Broad Institute Genomics Platform"/>
            <consortium name="The Broad Institute Genome Sequencing Center for Infectious Disease"/>
            <person name="Wu L."/>
            <person name="Ma J."/>
        </authorList>
    </citation>
    <scope>NUCLEOTIDE SEQUENCE [LARGE SCALE GENOMIC DNA]</scope>
    <source>
        <strain evidence="2">NBRC 108730</strain>
    </source>
</reference>
<evidence type="ECO:0000313" key="1">
    <source>
        <dbReference type="EMBL" id="GMA88970.1"/>
    </source>
</evidence>
<gene>
    <name evidence="1" type="ORF">GCM10025868_42200</name>
</gene>
<comment type="caution">
    <text evidence="1">The sequence shown here is derived from an EMBL/GenBank/DDBJ whole genome shotgun (WGS) entry which is preliminary data.</text>
</comment>
<organism evidence="1 2">
    <name type="scientific">Angustibacter aerolatus</name>
    <dbReference type="NCBI Taxonomy" id="1162965"/>
    <lineage>
        <taxon>Bacteria</taxon>
        <taxon>Bacillati</taxon>
        <taxon>Actinomycetota</taxon>
        <taxon>Actinomycetes</taxon>
        <taxon>Kineosporiales</taxon>
        <taxon>Kineosporiaceae</taxon>
    </lineage>
</organism>
<accession>A0ABQ6JNX5</accession>
<keyword evidence="2" id="KW-1185">Reference proteome</keyword>
<evidence type="ECO:0000313" key="2">
    <source>
        <dbReference type="Proteomes" id="UP001157017"/>
    </source>
</evidence>
<protein>
    <submittedName>
        <fullName evidence="1">Uncharacterized protein</fullName>
    </submittedName>
</protein>
<proteinExistence type="predicted"/>
<sequence>MSLTRLDLETRWVHVVEPVPLANPTAAVPTAAATGVLRRECKAHLDFLRRNCPEVLASATTGLPPGSPAGTVPLDPRRGTSLLQVAVQQAVLRDLGGAPAGRPPDGGDGLPGEVVWTHGADSLLVLLDRLQVTTGEGLVTVTVPVACDEPGGRPGEPGLADRSGGGRACCSAPATGRPACWRPPLRRRARTSWCAGGPTSLVALAWRAVLDAAAGLAAQVGTDADGSPLVPTTWTASADGMSIGPQARHPLDRVVTTSSGVGAVGAVGGAST</sequence>
<dbReference type="EMBL" id="BSUZ01000001">
    <property type="protein sequence ID" value="GMA88970.1"/>
    <property type="molecule type" value="Genomic_DNA"/>
</dbReference>
<dbReference type="Proteomes" id="UP001157017">
    <property type="component" value="Unassembled WGS sequence"/>
</dbReference>